<evidence type="ECO:0000313" key="3">
    <source>
        <dbReference type="EnsemblPlants" id="KEH26678"/>
    </source>
</evidence>
<keyword evidence="1" id="KW-1133">Transmembrane helix</keyword>
<dbReference type="AlphaFoldDB" id="A0A072UCA5"/>
<protein>
    <submittedName>
        <fullName evidence="2">Transmembrane protein, putative</fullName>
    </submittedName>
</protein>
<reference evidence="3" key="3">
    <citation type="submission" date="2015-04" db="UniProtKB">
        <authorList>
            <consortium name="EnsemblPlants"/>
        </authorList>
    </citation>
    <scope>IDENTIFICATION</scope>
    <source>
        <strain evidence="3">cv. Jemalong A17</strain>
    </source>
</reference>
<gene>
    <name evidence="2" type="ordered locus">MTR_6g069765</name>
</gene>
<keyword evidence="4" id="KW-1185">Reference proteome</keyword>
<dbReference type="EnsemblPlants" id="KEH26678">
    <property type="protein sequence ID" value="KEH26678"/>
    <property type="gene ID" value="MTR_6g069765"/>
</dbReference>
<evidence type="ECO:0000313" key="4">
    <source>
        <dbReference type="Proteomes" id="UP000002051"/>
    </source>
</evidence>
<dbReference type="Proteomes" id="UP000002051">
    <property type="component" value="Chromosome 6"/>
</dbReference>
<dbReference type="EMBL" id="CM001222">
    <property type="protein sequence ID" value="KEH26678.1"/>
    <property type="molecule type" value="Genomic_DNA"/>
</dbReference>
<reference evidence="2 4" key="1">
    <citation type="journal article" date="2011" name="Nature">
        <title>The Medicago genome provides insight into the evolution of rhizobial symbioses.</title>
        <authorList>
            <person name="Young N.D."/>
            <person name="Debelle F."/>
            <person name="Oldroyd G.E."/>
            <person name="Geurts R."/>
            <person name="Cannon S.B."/>
            <person name="Udvardi M.K."/>
            <person name="Benedito V.A."/>
            <person name="Mayer K.F."/>
            <person name="Gouzy J."/>
            <person name="Schoof H."/>
            <person name="Van de Peer Y."/>
            <person name="Proost S."/>
            <person name="Cook D.R."/>
            <person name="Meyers B.C."/>
            <person name="Spannagl M."/>
            <person name="Cheung F."/>
            <person name="De Mita S."/>
            <person name="Krishnakumar V."/>
            <person name="Gundlach H."/>
            <person name="Zhou S."/>
            <person name="Mudge J."/>
            <person name="Bharti A.K."/>
            <person name="Murray J.D."/>
            <person name="Naoumkina M.A."/>
            <person name="Rosen B."/>
            <person name="Silverstein K.A."/>
            <person name="Tang H."/>
            <person name="Rombauts S."/>
            <person name="Zhao P.X."/>
            <person name="Zhou P."/>
            <person name="Barbe V."/>
            <person name="Bardou P."/>
            <person name="Bechner M."/>
            <person name="Bellec A."/>
            <person name="Berger A."/>
            <person name="Berges H."/>
            <person name="Bidwell S."/>
            <person name="Bisseling T."/>
            <person name="Choisne N."/>
            <person name="Couloux A."/>
            <person name="Denny R."/>
            <person name="Deshpande S."/>
            <person name="Dai X."/>
            <person name="Doyle J.J."/>
            <person name="Dudez A.M."/>
            <person name="Farmer A.D."/>
            <person name="Fouteau S."/>
            <person name="Franken C."/>
            <person name="Gibelin C."/>
            <person name="Gish J."/>
            <person name="Goldstein S."/>
            <person name="Gonzalez A.J."/>
            <person name="Green P.J."/>
            <person name="Hallab A."/>
            <person name="Hartog M."/>
            <person name="Hua A."/>
            <person name="Humphray S.J."/>
            <person name="Jeong D.H."/>
            <person name="Jing Y."/>
            <person name="Jocker A."/>
            <person name="Kenton S.M."/>
            <person name="Kim D.J."/>
            <person name="Klee K."/>
            <person name="Lai H."/>
            <person name="Lang C."/>
            <person name="Lin S."/>
            <person name="Macmil S.L."/>
            <person name="Magdelenat G."/>
            <person name="Matthews L."/>
            <person name="McCorrison J."/>
            <person name="Monaghan E.L."/>
            <person name="Mun J.H."/>
            <person name="Najar F.Z."/>
            <person name="Nicholson C."/>
            <person name="Noirot C."/>
            <person name="O'Bleness M."/>
            <person name="Paule C.R."/>
            <person name="Poulain J."/>
            <person name="Prion F."/>
            <person name="Qin B."/>
            <person name="Qu C."/>
            <person name="Retzel E.F."/>
            <person name="Riddle C."/>
            <person name="Sallet E."/>
            <person name="Samain S."/>
            <person name="Samson N."/>
            <person name="Sanders I."/>
            <person name="Saurat O."/>
            <person name="Scarpelli C."/>
            <person name="Schiex T."/>
            <person name="Segurens B."/>
            <person name="Severin A.J."/>
            <person name="Sherrier D.J."/>
            <person name="Shi R."/>
            <person name="Sims S."/>
            <person name="Singer S.R."/>
            <person name="Sinharoy S."/>
            <person name="Sterck L."/>
            <person name="Viollet A."/>
            <person name="Wang B.B."/>
            <person name="Wang K."/>
            <person name="Wang M."/>
            <person name="Wang X."/>
            <person name="Warfsmann J."/>
            <person name="Weissenbach J."/>
            <person name="White D.D."/>
            <person name="White J.D."/>
            <person name="Wiley G.B."/>
            <person name="Wincker P."/>
            <person name="Xing Y."/>
            <person name="Yang L."/>
            <person name="Yao Z."/>
            <person name="Ying F."/>
            <person name="Zhai J."/>
            <person name="Zhou L."/>
            <person name="Zuber A."/>
            <person name="Denarie J."/>
            <person name="Dixon R.A."/>
            <person name="May G.D."/>
            <person name="Schwartz D.C."/>
            <person name="Rogers J."/>
            <person name="Quetier F."/>
            <person name="Town C.D."/>
            <person name="Roe B.A."/>
        </authorList>
    </citation>
    <scope>NUCLEOTIDE SEQUENCE [LARGE SCALE GENOMIC DNA]</scope>
    <source>
        <strain evidence="2">A17</strain>
        <strain evidence="3 4">cv. Jemalong A17</strain>
    </source>
</reference>
<evidence type="ECO:0000256" key="1">
    <source>
        <dbReference type="SAM" id="Phobius"/>
    </source>
</evidence>
<dbReference type="HOGENOM" id="CLU_2761647_0_0_1"/>
<keyword evidence="1" id="KW-0472">Membrane</keyword>
<reference evidence="2 4" key="2">
    <citation type="journal article" date="2014" name="BMC Genomics">
        <title>An improved genome release (version Mt4.0) for the model legume Medicago truncatula.</title>
        <authorList>
            <person name="Tang H."/>
            <person name="Krishnakumar V."/>
            <person name="Bidwell S."/>
            <person name="Rosen B."/>
            <person name="Chan A."/>
            <person name="Zhou S."/>
            <person name="Gentzbittel L."/>
            <person name="Childs K.L."/>
            <person name="Yandell M."/>
            <person name="Gundlach H."/>
            <person name="Mayer K.F."/>
            <person name="Schwartz D.C."/>
            <person name="Town C.D."/>
        </authorList>
    </citation>
    <scope>GENOME REANNOTATION</scope>
    <source>
        <strain evidence="2">A17</strain>
        <strain evidence="3 4">cv. Jemalong A17</strain>
    </source>
</reference>
<accession>A0A072UCA5</accession>
<feature type="transmembrane region" description="Helical" evidence="1">
    <location>
        <begin position="49"/>
        <end position="69"/>
    </location>
</feature>
<keyword evidence="1 2" id="KW-0812">Transmembrane</keyword>
<sequence>MGLMGKEKLDFGDELEACGEVSYGEGLRVCVCDCICSEVGLIVMVFTNGVFVVDGGAFTVGVCWFVLAVL</sequence>
<organism evidence="2 4">
    <name type="scientific">Medicago truncatula</name>
    <name type="common">Barrel medic</name>
    <name type="synonym">Medicago tribuloides</name>
    <dbReference type="NCBI Taxonomy" id="3880"/>
    <lineage>
        <taxon>Eukaryota</taxon>
        <taxon>Viridiplantae</taxon>
        <taxon>Streptophyta</taxon>
        <taxon>Embryophyta</taxon>
        <taxon>Tracheophyta</taxon>
        <taxon>Spermatophyta</taxon>
        <taxon>Magnoliopsida</taxon>
        <taxon>eudicotyledons</taxon>
        <taxon>Gunneridae</taxon>
        <taxon>Pentapetalae</taxon>
        <taxon>rosids</taxon>
        <taxon>fabids</taxon>
        <taxon>Fabales</taxon>
        <taxon>Fabaceae</taxon>
        <taxon>Papilionoideae</taxon>
        <taxon>50 kb inversion clade</taxon>
        <taxon>NPAAA clade</taxon>
        <taxon>Hologalegina</taxon>
        <taxon>IRL clade</taxon>
        <taxon>Trifolieae</taxon>
        <taxon>Medicago</taxon>
    </lineage>
</organism>
<evidence type="ECO:0000313" key="2">
    <source>
        <dbReference type="EMBL" id="KEH26678.1"/>
    </source>
</evidence>
<name>A0A072UCA5_MEDTR</name>
<proteinExistence type="predicted"/>